<accession>A0A2A6BYC4</accession>
<proteinExistence type="predicted"/>
<name>A0A2A6BYC4_PRIPA</name>
<organism evidence="1 2">
    <name type="scientific">Pristionchus pacificus</name>
    <name type="common">Parasitic nematode worm</name>
    <dbReference type="NCBI Taxonomy" id="54126"/>
    <lineage>
        <taxon>Eukaryota</taxon>
        <taxon>Metazoa</taxon>
        <taxon>Ecdysozoa</taxon>
        <taxon>Nematoda</taxon>
        <taxon>Chromadorea</taxon>
        <taxon>Rhabditida</taxon>
        <taxon>Rhabditina</taxon>
        <taxon>Diplogasteromorpha</taxon>
        <taxon>Diplogasteroidea</taxon>
        <taxon>Neodiplogasteridae</taxon>
        <taxon>Pristionchus</taxon>
    </lineage>
</organism>
<accession>A0A8R1UBW1</accession>
<keyword evidence="2" id="KW-1185">Reference proteome</keyword>
<protein>
    <submittedName>
        <fullName evidence="1">Uncharacterized protein</fullName>
    </submittedName>
</protein>
<dbReference type="Proteomes" id="UP000005239">
    <property type="component" value="Unassembled WGS sequence"/>
</dbReference>
<dbReference type="AlphaFoldDB" id="A0A2A6BYC4"/>
<sequence>MGRFTIFGCHVTVIGIIFGSLNFIIFLLLLTGSFVEQGIISDNCTTGVLDQKWCDTALGLLIGTVCLTLIEICATGLLITAVLYDRGKLVIYPLIASYINIGIAVAFSILSILDACAGKKMGVYIMKLFIGRDEQPSKDAVLAASIVLCCLLAIAVVYCILNTIVHARIWQYYKRKREEEDWISETTSQISIIATFSMDMVYDEWRKKEDRTITSIAEEDENENEEPITGNKLEEIKEETEDLCNVKRHRPECRLSLSYRSTMSNHEIFGFHVPSVSIILVSINFVVSTLCAGATALVPLSLGVLLTVIVIAVVEICTCGIHIIAIREGVSRWLYPNLFMSAFNILLSIVLCVLSAIDLTTNRAMSTEVLLLISPDSFPATDSNDSGADPAEQISNSAPILITSILLSTLYVLVTLYNAAALHVHIRCYRFLAAAEAQFRDWDAESGTVSLFPELTEEYDDDWAKKPRSISSIKEEDEDDFYYRYLAE</sequence>
<evidence type="ECO:0000313" key="2">
    <source>
        <dbReference type="Proteomes" id="UP000005239"/>
    </source>
</evidence>
<reference evidence="1" key="2">
    <citation type="submission" date="2022-06" db="UniProtKB">
        <authorList>
            <consortium name="EnsemblMetazoa"/>
        </authorList>
    </citation>
    <scope>IDENTIFICATION</scope>
    <source>
        <strain evidence="1">PS312</strain>
    </source>
</reference>
<evidence type="ECO:0000313" key="1">
    <source>
        <dbReference type="EnsemblMetazoa" id="PPA11570.1"/>
    </source>
</evidence>
<reference evidence="2" key="1">
    <citation type="journal article" date="2008" name="Nat. Genet.">
        <title>The Pristionchus pacificus genome provides a unique perspective on nematode lifestyle and parasitism.</title>
        <authorList>
            <person name="Dieterich C."/>
            <person name="Clifton S.W."/>
            <person name="Schuster L.N."/>
            <person name="Chinwalla A."/>
            <person name="Delehaunty K."/>
            <person name="Dinkelacker I."/>
            <person name="Fulton L."/>
            <person name="Fulton R."/>
            <person name="Godfrey J."/>
            <person name="Minx P."/>
            <person name="Mitreva M."/>
            <person name="Roeseler W."/>
            <person name="Tian H."/>
            <person name="Witte H."/>
            <person name="Yang S.P."/>
            <person name="Wilson R.K."/>
            <person name="Sommer R.J."/>
        </authorList>
    </citation>
    <scope>NUCLEOTIDE SEQUENCE [LARGE SCALE GENOMIC DNA]</scope>
    <source>
        <strain evidence="2">PS312</strain>
    </source>
</reference>
<dbReference type="EnsemblMetazoa" id="PPA11570.1">
    <property type="protein sequence ID" value="PPA11570.1"/>
    <property type="gene ID" value="WBGene00101124"/>
</dbReference>
<gene>
    <name evidence="1" type="primary">WBGene00101124</name>
</gene>